<keyword evidence="11" id="KW-1185">Reference proteome</keyword>
<protein>
    <submittedName>
        <fullName evidence="9">Phosphatase PAP2 family protein</fullName>
    </submittedName>
    <submittedName>
        <fullName evidence="10">Undecaprenyl-diphosphatase</fullName>
    </submittedName>
</protein>
<reference evidence="9 12" key="2">
    <citation type="submission" date="2020-08" db="EMBL/GenBank/DDBJ databases">
        <title>Amycolatopsis echigonensis JCM 21831.</title>
        <authorList>
            <person name="Tedsree N."/>
            <person name="Kuncharoen N."/>
            <person name="Likhitwitayawuid K."/>
            <person name="Tanasupawat S."/>
        </authorList>
    </citation>
    <scope>NUCLEOTIDE SEQUENCE [LARGE SCALE GENOMIC DNA]</scope>
    <source>
        <strain evidence="9 12">JCM 21831</strain>
    </source>
</reference>
<dbReference type="SUPFAM" id="SSF48317">
    <property type="entry name" value="Acid phosphatase/Vanadium-dependent haloperoxidase"/>
    <property type="match status" value="1"/>
</dbReference>
<keyword evidence="2" id="KW-1003">Cell membrane</keyword>
<dbReference type="Gene3D" id="1.20.144.10">
    <property type="entry name" value="Phosphatidic acid phosphatase type 2/haloperoxidase"/>
    <property type="match status" value="1"/>
</dbReference>
<dbReference type="Proteomes" id="UP000550260">
    <property type="component" value="Unassembled WGS sequence"/>
</dbReference>
<dbReference type="OrthoDB" id="5243958at2"/>
<comment type="caution">
    <text evidence="10">The sequence shown here is derived from an EMBL/GenBank/DDBJ whole genome shotgun (WGS) entry which is preliminary data.</text>
</comment>
<dbReference type="SMART" id="SM00014">
    <property type="entry name" value="acidPPc"/>
    <property type="match status" value="1"/>
</dbReference>
<keyword evidence="5 7" id="KW-1133">Transmembrane helix</keyword>
<evidence type="ECO:0000313" key="12">
    <source>
        <dbReference type="Proteomes" id="UP000550260"/>
    </source>
</evidence>
<dbReference type="Pfam" id="PF01569">
    <property type="entry name" value="PAP2"/>
    <property type="match status" value="1"/>
</dbReference>
<feature type="transmembrane region" description="Helical" evidence="7">
    <location>
        <begin position="65"/>
        <end position="85"/>
    </location>
</feature>
<reference evidence="10 11" key="1">
    <citation type="submission" date="2017-12" db="EMBL/GenBank/DDBJ databases">
        <title>Sequencing the genomes of 1000 Actinobacteria strains.</title>
        <authorList>
            <person name="Klenk H.-P."/>
        </authorList>
    </citation>
    <scope>NUCLEOTIDE SEQUENCE [LARGE SCALE GENOMIC DNA]</scope>
    <source>
        <strain evidence="10 11">DSM 45165</strain>
    </source>
</reference>
<evidence type="ECO:0000256" key="7">
    <source>
        <dbReference type="SAM" id="Phobius"/>
    </source>
</evidence>
<evidence type="ECO:0000256" key="1">
    <source>
        <dbReference type="ARBA" id="ARBA00004651"/>
    </source>
</evidence>
<dbReference type="PANTHER" id="PTHR14969">
    <property type="entry name" value="SPHINGOSINE-1-PHOSPHATE PHOSPHOHYDROLASE"/>
    <property type="match status" value="1"/>
</dbReference>
<evidence type="ECO:0000313" key="11">
    <source>
        <dbReference type="Proteomes" id="UP000233750"/>
    </source>
</evidence>
<evidence type="ECO:0000313" key="9">
    <source>
        <dbReference type="EMBL" id="MBB2500799.1"/>
    </source>
</evidence>
<name>A0A2N3WLH0_9PSEU</name>
<dbReference type="GO" id="GO:0005886">
    <property type="term" value="C:plasma membrane"/>
    <property type="evidence" value="ECO:0007669"/>
    <property type="project" value="UniProtKB-SubCell"/>
</dbReference>
<evidence type="ECO:0000256" key="3">
    <source>
        <dbReference type="ARBA" id="ARBA00022692"/>
    </source>
</evidence>
<keyword evidence="4" id="KW-0378">Hydrolase</keyword>
<accession>A0A2N3WLH0</accession>
<feature type="transmembrane region" description="Helical" evidence="7">
    <location>
        <begin position="166"/>
        <end position="184"/>
    </location>
</feature>
<dbReference type="EMBL" id="PJMY01000003">
    <property type="protein sequence ID" value="PKV94708.1"/>
    <property type="molecule type" value="Genomic_DNA"/>
</dbReference>
<dbReference type="InterPro" id="IPR036938">
    <property type="entry name" value="PAP2/HPO_sf"/>
</dbReference>
<accession>A0A8E1VYL2</accession>
<comment type="subcellular location">
    <subcellularLocation>
        <location evidence="1">Cell membrane</location>
        <topology evidence="1">Multi-pass membrane protein</topology>
    </subcellularLocation>
</comment>
<dbReference type="PANTHER" id="PTHR14969:SF62">
    <property type="entry name" value="DECAPRENYLPHOSPHORYL-5-PHOSPHORIBOSE PHOSPHATASE RV3807C-RELATED"/>
    <property type="match status" value="1"/>
</dbReference>
<dbReference type="GO" id="GO:0016787">
    <property type="term" value="F:hydrolase activity"/>
    <property type="evidence" value="ECO:0007669"/>
    <property type="project" value="UniProtKB-KW"/>
</dbReference>
<evidence type="ECO:0000256" key="2">
    <source>
        <dbReference type="ARBA" id="ARBA00022475"/>
    </source>
</evidence>
<dbReference type="Proteomes" id="UP000233750">
    <property type="component" value="Unassembled WGS sequence"/>
</dbReference>
<keyword evidence="3 7" id="KW-0812">Transmembrane</keyword>
<evidence type="ECO:0000256" key="6">
    <source>
        <dbReference type="ARBA" id="ARBA00023136"/>
    </source>
</evidence>
<dbReference type="RefSeq" id="WP_101438001.1">
    <property type="nucleotide sequence ID" value="NZ_JACJHR010000021.1"/>
</dbReference>
<evidence type="ECO:0000256" key="4">
    <source>
        <dbReference type="ARBA" id="ARBA00022801"/>
    </source>
</evidence>
<proteinExistence type="predicted"/>
<evidence type="ECO:0000313" key="10">
    <source>
        <dbReference type="EMBL" id="PKV94708.1"/>
    </source>
</evidence>
<feature type="transmembrane region" description="Helical" evidence="7">
    <location>
        <begin position="41"/>
        <end position="58"/>
    </location>
</feature>
<dbReference type="EMBL" id="JACJHR010000021">
    <property type="protein sequence ID" value="MBB2500799.1"/>
    <property type="molecule type" value="Genomic_DNA"/>
</dbReference>
<evidence type="ECO:0000256" key="5">
    <source>
        <dbReference type="ARBA" id="ARBA00022989"/>
    </source>
</evidence>
<dbReference type="InterPro" id="IPR000326">
    <property type="entry name" value="PAP2/HPO"/>
</dbReference>
<keyword evidence="6 7" id="KW-0472">Membrane</keyword>
<dbReference type="AlphaFoldDB" id="A0A2N3WLH0"/>
<organism evidence="10 11">
    <name type="scientific">Amycolatopsis echigonensis</name>
    <dbReference type="NCBI Taxonomy" id="2576905"/>
    <lineage>
        <taxon>Bacteria</taxon>
        <taxon>Bacillati</taxon>
        <taxon>Actinomycetota</taxon>
        <taxon>Actinomycetes</taxon>
        <taxon>Pseudonocardiales</taxon>
        <taxon>Pseudonocardiaceae</taxon>
        <taxon>Amycolatopsis</taxon>
    </lineage>
</organism>
<sequence length="207" mass="21812">MAPSSPFRLAFDGSTVDGSWFTSVTDFARHTAWLNAPAEAWTQYGLGVFAVLMIVGWWQARRADAATMTAALVAPVCVLVAFVVAEVVKSGVAELRPCRSLPNAFIVEACPALDDYAFPSGHSTVAAATVAALYLVSRRLCAIAALFALAEGASRVYVGAHYPHDVAGSFVVGLLVALAASVVLRRVASGYVETLRTGRLRPLLAVS</sequence>
<evidence type="ECO:0000259" key="8">
    <source>
        <dbReference type="SMART" id="SM00014"/>
    </source>
</evidence>
<gene>
    <name evidence="10" type="ORF">ATK30_5589</name>
    <name evidence="9" type="ORF">H5411_16895</name>
</gene>
<feature type="domain" description="Phosphatidic acid phosphatase type 2/haloperoxidase" evidence="8">
    <location>
        <begin position="67"/>
        <end position="181"/>
    </location>
</feature>